<dbReference type="RefSeq" id="WP_077168343.1">
    <property type="nucleotide sequence ID" value="NZ_BKGQ01000410.1"/>
</dbReference>
<dbReference type="InterPro" id="IPR023346">
    <property type="entry name" value="Lysozyme-like_dom_sf"/>
</dbReference>
<keyword evidence="2" id="KW-0378">Hydrolase</keyword>
<evidence type="ECO:0000313" key="3">
    <source>
        <dbReference type="Proteomes" id="UP000516672"/>
    </source>
</evidence>
<dbReference type="GO" id="GO:0016787">
    <property type="term" value="F:hydrolase activity"/>
    <property type="evidence" value="ECO:0007669"/>
    <property type="project" value="UniProtKB-KW"/>
</dbReference>
<dbReference type="Proteomes" id="UP000516672">
    <property type="component" value="Chromosome"/>
</dbReference>
<organism evidence="2 3">
    <name type="scientific">Acinetobacter seifertii</name>
    <dbReference type="NCBI Taxonomy" id="1530123"/>
    <lineage>
        <taxon>Bacteria</taxon>
        <taxon>Pseudomonadati</taxon>
        <taxon>Pseudomonadota</taxon>
        <taxon>Gammaproteobacteria</taxon>
        <taxon>Moraxellales</taxon>
        <taxon>Moraxellaceae</taxon>
        <taxon>Acinetobacter</taxon>
        <taxon>Acinetobacter calcoaceticus/baumannii complex</taxon>
    </lineage>
</organism>
<name>A0A7H2V014_9GAMM</name>
<proteinExistence type="predicted"/>
<dbReference type="Gene3D" id="1.10.530.10">
    <property type="match status" value="1"/>
</dbReference>
<dbReference type="AlphaFoldDB" id="A0A7H2V014"/>
<evidence type="ECO:0000256" key="1">
    <source>
        <dbReference type="SAM" id="MobiDB-lite"/>
    </source>
</evidence>
<feature type="region of interest" description="Disordered" evidence="1">
    <location>
        <begin position="185"/>
        <end position="205"/>
    </location>
</feature>
<reference evidence="2 3" key="1">
    <citation type="submission" date="2020-09" db="EMBL/GenBank/DDBJ databases">
        <authorList>
            <person name="Chen F.-J."/>
            <person name="Lee Y.-T."/>
        </authorList>
    </citation>
    <scope>NUCLEOTIDE SEQUENCE [LARGE SCALE GENOMIC DNA]</scope>
    <source>
        <strain evidence="2 3">AS42</strain>
    </source>
</reference>
<dbReference type="SUPFAM" id="SSF53955">
    <property type="entry name" value="Lysozyme-like"/>
    <property type="match status" value="1"/>
</dbReference>
<dbReference type="EMBL" id="CP061828">
    <property type="protein sequence ID" value="QOD74517.1"/>
    <property type="molecule type" value="Genomic_DNA"/>
</dbReference>
<gene>
    <name evidence="2" type="ORF">IC779_07340</name>
</gene>
<sequence length="442" mass="49993">MADFIDVNVLILDSNNKKFKGFPFKGKFYNETVQKQKICDENGICKLTLKVGTAYQISVLKPDDSYQEKLVINAMAGLNNSTHKIVLDDPINSYLASIILTAKDISTPPQIVPKAQIQISYMGKTSIRDTDDSGVLKLRILIGEPLQYQLVDPLSKKPMKGTHIDETIAKKMKNEVTVVQPSIRVDASLEPDKPDTTTPKPPESDMTITMAQMQKMWPDVKNTSSMQTVIDELNIGLKEYKLDTRLRQAHFMAQARAESGRFFKLRENIASYTEKNLLNNMGYYKRHPAEAKIDAAIKDRALKEKTICNKAYMDINRAKKLALGNVKPGDGYKFIGRGMKQLTGRYNYTQFNKFYMKAWPNEKLNFVENPELIEQPKYAARTALVYWLANKLYDLADKGAIHDVVDLVTKGVNAGATDEMLAERRGLFDQAKKIFKGIEGKK</sequence>
<evidence type="ECO:0000313" key="2">
    <source>
        <dbReference type="EMBL" id="QOD74517.1"/>
    </source>
</evidence>
<accession>A0A7H2V014</accession>
<protein>
    <submittedName>
        <fullName evidence="2">Glycoside hydrolase family 19</fullName>
    </submittedName>
</protein>
<reference evidence="3" key="2">
    <citation type="submission" date="2020-10" db="EMBL/GenBank/DDBJ databases">
        <title>Clinical and molecular characterization of Acinetobacter seifertii in Taiwan.</title>
        <authorList>
            <person name="Li L.-H."/>
            <person name="Yang Y.-S."/>
            <person name="Sun J.-R."/>
            <person name="Huang T.-W."/>
            <person name="Huang W.-C."/>
            <person name="Wang Y.-C."/>
            <person name="Kuo T.-H."/>
            <person name="Kuo S.-C."/>
            <person name="Chen T.-L."/>
        </authorList>
    </citation>
    <scope>NUCLEOTIDE SEQUENCE [LARGE SCALE GENOMIC DNA]</scope>
    <source>
        <strain evidence="3">AS42</strain>
    </source>
</reference>